<evidence type="ECO:0000256" key="5">
    <source>
        <dbReference type="SAM" id="Phobius"/>
    </source>
</evidence>
<organism evidence="7 8">
    <name type="scientific">Tetracentron sinense</name>
    <name type="common">Spur-leaf</name>
    <dbReference type="NCBI Taxonomy" id="13715"/>
    <lineage>
        <taxon>Eukaryota</taxon>
        <taxon>Viridiplantae</taxon>
        <taxon>Streptophyta</taxon>
        <taxon>Embryophyta</taxon>
        <taxon>Tracheophyta</taxon>
        <taxon>Spermatophyta</taxon>
        <taxon>Magnoliopsida</taxon>
        <taxon>Trochodendrales</taxon>
        <taxon>Trochodendraceae</taxon>
        <taxon>Tetracentron</taxon>
    </lineage>
</organism>
<comment type="caution">
    <text evidence="7">The sequence shown here is derived from an EMBL/GenBank/DDBJ whole genome shotgun (WGS) entry which is preliminary data.</text>
</comment>
<keyword evidence="2" id="KW-1003">Cell membrane</keyword>
<dbReference type="PANTHER" id="PTHR10783">
    <property type="entry name" value="XENOTROPIC AND POLYTROPIC RETROVIRUS RECEPTOR 1-RELATED"/>
    <property type="match status" value="1"/>
</dbReference>
<evidence type="ECO:0000256" key="3">
    <source>
        <dbReference type="ARBA" id="ARBA00043939"/>
    </source>
</evidence>
<feature type="compositionally biased region" description="Polar residues" evidence="4">
    <location>
        <begin position="164"/>
        <end position="177"/>
    </location>
</feature>
<protein>
    <recommendedName>
        <fullName evidence="6">SPX domain-containing protein</fullName>
    </recommendedName>
</protein>
<sequence length="386" mass="43979">MSPTGGDIEDQVIMVNAVEQGDSDGHYETKFLMLAEEGRECELVYFRRLDDEFNKVDKLYRTKVEEVMKEAAILNKQMDALIAFRIKVENPQGWFDRTAEMTRLAADVATSRGVLMATTPSRARTIRRAHMDVIEEVLELSNRGQLAESNDETEVNPFSEDSDSLSSQVPSTSNTPSHVLPPLPLHYTRRIRTDHSAGTDTLLFGTPEAPSSPMVHQAPSEIVDPPLRESIRIREDLKKVEEQLTRAFVEFYQKLRLLKSYSFLNLLAFSKIMKKYDKITSRNASKSYLNMVDNSYLGSSDEVTRLMERVEAAFIKHFSNSNHNKGMTILRPKAKRERHRTTFLSGFFGGCTTALIVALILIMRAQNILHKDGSAQYMENKFPLYR</sequence>
<evidence type="ECO:0000256" key="1">
    <source>
        <dbReference type="ARBA" id="ARBA00004651"/>
    </source>
</evidence>
<name>A0A834YNK8_TETSI</name>
<dbReference type="OMA" id="GECIKKQ"/>
<dbReference type="PROSITE" id="PS51382">
    <property type="entry name" value="SPX"/>
    <property type="match status" value="1"/>
</dbReference>
<evidence type="ECO:0000313" key="7">
    <source>
        <dbReference type="EMBL" id="KAF8390161.1"/>
    </source>
</evidence>
<gene>
    <name evidence="7" type="ORF">HHK36_024683</name>
</gene>
<dbReference type="GO" id="GO:0005802">
    <property type="term" value="C:trans-Golgi network"/>
    <property type="evidence" value="ECO:0007669"/>
    <property type="project" value="TreeGrafter"/>
</dbReference>
<evidence type="ECO:0000259" key="6">
    <source>
        <dbReference type="PROSITE" id="PS51382"/>
    </source>
</evidence>
<proteinExistence type="predicted"/>
<reference evidence="7 8" key="1">
    <citation type="submission" date="2020-04" db="EMBL/GenBank/DDBJ databases">
        <title>Plant Genome Project.</title>
        <authorList>
            <person name="Zhang R.-G."/>
        </authorList>
    </citation>
    <scope>NUCLEOTIDE SEQUENCE [LARGE SCALE GENOMIC DNA]</scope>
    <source>
        <strain evidence="7">YNK0</strain>
        <tissue evidence="7">Leaf</tissue>
    </source>
</reference>
<keyword evidence="5" id="KW-1133">Transmembrane helix</keyword>
<evidence type="ECO:0000256" key="4">
    <source>
        <dbReference type="SAM" id="MobiDB-lite"/>
    </source>
</evidence>
<dbReference type="GO" id="GO:0016036">
    <property type="term" value="P:cellular response to phosphate starvation"/>
    <property type="evidence" value="ECO:0007669"/>
    <property type="project" value="TreeGrafter"/>
</dbReference>
<dbReference type="PANTHER" id="PTHR10783:SF4">
    <property type="entry name" value="PHOSPHATE TRANSPORTER PHO1 HOMOLOG 3"/>
    <property type="match status" value="1"/>
</dbReference>
<keyword evidence="8" id="KW-1185">Reference proteome</keyword>
<dbReference type="OrthoDB" id="9970435at2759"/>
<keyword evidence="5" id="KW-0812">Transmembrane</keyword>
<dbReference type="Proteomes" id="UP000655225">
    <property type="component" value="Unassembled WGS sequence"/>
</dbReference>
<accession>A0A834YNK8</accession>
<evidence type="ECO:0000256" key="2">
    <source>
        <dbReference type="ARBA" id="ARBA00022475"/>
    </source>
</evidence>
<dbReference type="InterPro" id="IPR004331">
    <property type="entry name" value="SPX_dom"/>
</dbReference>
<keyword evidence="5" id="KW-0472">Membrane</keyword>
<dbReference type="GO" id="GO:0006817">
    <property type="term" value="P:phosphate ion transport"/>
    <property type="evidence" value="ECO:0007669"/>
    <property type="project" value="TreeGrafter"/>
</dbReference>
<dbReference type="CDD" id="cd14476">
    <property type="entry name" value="SPX_PHO1_like"/>
    <property type="match status" value="1"/>
</dbReference>
<feature type="region of interest" description="Disordered" evidence="4">
    <location>
        <begin position="142"/>
        <end position="183"/>
    </location>
</feature>
<dbReference type="InterPro" id="IPR034092">
    <property type="entry name" value="PHO1_SPX"/>
</dbReference>
<evidence type="ECO:0000313" key="8">
    <source>
        <dbReference type="Proteomes" id="UP000655225"/>
    </source>
</evidence>
<feature type="transmembrane region" description="Helical" evidence="5">
    <location>
        <begin position="343"/>
        <end position="362"/>
    </location>
</feature>
<dbReference type="GO" id="GO:0005886">
    <property type="term" value="C:plasma membrane"/>
    <property type="evidence" value="ECO:0007669"/>
    <property type="project" value="UniProtKB-SubCell"/>
</dbReference>
<dbReference type="Pfam" id="PF03105">
    <property type="entry name" value="SPX"/>
    <property type="match status" value="1"/>
</dbReference>
<dbReference type="AlphaFoldDB" id="A0A834YNK8"/>
<feature type="region of interest" description="Disordered" evidence="4">
    <location>
        <begin position="198"/>
        <end position="219"/>
    </location>
</feature>
<dbReference type="EMBL" id="JABCRI010000018">
    <property type="protein sequence ID" value="KAF8390161.1"/>
    <property type="molecule type" value="Genomic_DNA"/>
</dbReference>
<dbReference type="GO" id="GO:0000822">
    <property type="term" value="F:inositol hexakisphosphate binding"/>
    <property type="evidence" value="ECO:0007669"/>
    <property type="project" value="TreeGrafter"/>
</dbReference>
<comment type="subcellular location">
    <subcellularLocation>
        <location evidence="1">Cell membrane</location>
        <topology evidence="1">Multi-pass membrane protein</topology>
    </subcellularLocation>
</comment>
<comment type="function">
    <text evidence="3">May transport inorganic phosphate (Pi).</text>
</comment>
<feature type="domain" description="SPX" evidence="6">
    <location>
        <begin position="1"/>
        <end position="290"/>
    </location>
</feature>